<sequence length="210" mass="24250">MVMSSKRFSIKGPAVDENGQFRATVQPPLLFSSLPLEESELYNMMHPLLYLMLLTGFCLAHYRGSYDNHNLIVREEPYSGDDRDIVECPVCEESENWLPNTEKCPIKRGDKIYKKCKLGTYINEVCGSRLDCYRGPGEQCTVKREFDNYGKKCAPGYYCHKSLGVCIGLGYQIDSNMQWQLNRFPYTWRRSDLKGQSDESKYLFEGGRNE</sequence>
<organism evidence="2 4">
    <name type="scientific">Arctia plantaginis</name>
    <name type="common">Wood tiger moth</name>
    <name type="synonym">Phalaena plantaginis</name>
    <dbReference type="NCBI Taxonomy" id="874455"/>
    <lineage>
        <taxon>Eukaryota</taxon>
        <taxon>Metazoa</taxon>
        <taxon>Ecdysozoa</taxon>
        <taxon>Arthropoda</taxon>
        <taxon>Hexapoda</taxon>
        <taxon>Insecta</taxon>
        <taxon>Pterygota</taxon>
        <taxon>Neoptera</taxon>
        <taxon>Endopterygota</taxon>
        <taxon>Lepidoptera</taxon>
        <taxon>Glossata</taxon>
        <taxon>Ditrysia</taxon>
        <taxon>Noctuoidea</taxon>
        <taxon>Erebidae</taxon>
        <taxon>Arctiinae</taxon>
        <taxon>Arctia</taxon>
    </lineage>
</organism>
<name>A0A8S1AM15_ARCPL</name>
<evidence type="ECO:0000313" key="3">
    <source>
        <dbReference type="Proteomes" id="UP000494106"/>
    </source>
</evidence>
<accession>A0A8S1AM15</accession>
<comment type="caution">
    <text evidence="2">The sequence shown here is derived from an EMBL/GenBank/DDBJ whole genome shotgun (WGS) entry which is preliminary data.</text>
</comment>
<protein>
    <submittedName>
        <fullName evidence="2">Uncharacterized protein</fullName>
    </submittedName>
</protein>
<evidence type="ECO:0000313" key="1">
    <source>
        <dbReference type="EMBL" id="CAB3246157.1"/>
    </source>
</evidence>
<evidence type="ECO:0000313" key="2">
    <source>
        <dbReference type="EMBL" id="CAB3248874.1"/>
    </source>
</evidence>
<dbReference type="Proteomes" id="UP000494256">
    <property type="component" value="Unassembled WGS sequence"/>
</dbReference>
<dbReference type="OrthoDB" id="5976811at2759"/>
<keyword evidence="3" id="KW-1185">Reference proteome</keyword>
<dbReference type="EMBL" id="CADEBD010000344">
    <property type="protein sequence ID" value="CAB3248874.1"/>
    <property type="molecule type" value="Genomic_DNA"/>
</dbReference>
<proteinExistence type="predicted"/>
<dbReference type="EMBL" id="CADEBC010000525">
    <property type="protein sequence ID" value="CAB3246157.1"/>
    <property type="molecule type" value="Genomic_DNA"/>
</dbReference>
<gene>
    <name evidence="1" type="ORF">APLA_LOCUS10755</name>
    <name evidence="2" type="ORF">APLA_LOCUS12558</name>
</gene>
<dbReference type="AlphaFoldDB" id="A0A8S1AM15"/>
<dbReference type="Proteomes" id="UP000494106">
    <property type="component" value="Unassembled WGS sequence"/>
</dbReference>
<reference evidence="3 4" key="1">
    <citation type="submission" date="2020-04" db="EMBL/GenBank/DDBJ databases">
        <authorList>
            <person name="Wallbank WR R."/>
            <person name="Pardo Diaz C."/>
            <person name="Kozak K."/>
            <person name="Martin S."/>
            <person name="Jiggins C."/>
            <person name="Moest M."/>
            <person name="Warren A I."/>
            <person name="Byers J.R.P. K."/>
            <person name="Montejo-Kovacevich G."/>
            <person name="Yen C E."/>
        </authorList>
    </citation>
    <scope>NUCLEOTIDE SEQUENCE [LARGE SCALE GENOMIC DNA]</scope>
</reference>
<evidence type="ECO:0000313" key="4">
    <source>
        <dbReference type="Proteomes" id="UP000494256"/>
    </source>
</evidence>